<dbReference type="InterPro" id="IPR003439">
    <property type="entry name" value="ABC_transporter-like_ATP-bd"/>
</dbReference>
<dbReference type="EMBL" id="JACNEP010000003">
    <property type="protein sequence ID" value="MBC3765216.1"/>
    <property type="molecule type" value="Genomic_DNA"/>
</dbReference>
<dbReference type="Pfam" id="PF00005">
    <property type="entry name" value="ABC_tran"/>
    <property type="match status" value="1"/>
</dbReference>
<evidence type="ECO:0000313" key="5">
    <source>
        <dbReference type="EMBL" id="MBC3765216.1"/>
    </source>
</evidence>
<organism evidence="5 6">
    <name type="scientific">Neptunicella marina</name>
    <dbReference type="NCBI Taxonomy" id="2125989"/>
    <lineage>
        <taxon>Bacteria</taxon>
        <taxon>Pseudomonadati</taxon>
        <taxon>Pseudomonadota</taxon>
        <taxon>Gammaproteobacteria</taxon>
        <taxon>Alteromonadales</taxon>
        <taxon>Alteromonadaceae</taxon>
        <taxon>Neptunicella</taxon>
    </lineage>
</organism>
<evidence type="ECO:0000256" key="2">
    <source>
        <dbReference type="ARBA" id="ARBA00022741"/>
    </source>
</evidence>
<keyword evidence="6" id="KW-1185">Reference proteome</keyword>
<dbReference type="GO" id="GO:0022857">
    <property type="term" value="F:transmembrane transporter activity"/>
    <property type="evidence" value="ECO:0007669"/>
    <property type="project" value="TreeGrafter"/>
</dbReference>
<keyword evidence="1" id="KW-0813">Transport</keyword>
<proteinExistence type="predicted"/>
<dbReference type="Gene3D" id="3.40.50.300">
    <property type="entry name" value="P-loop containing nucleotide triphosphate hydrolases"/>
    <property type="match status" value="1"/>
</dbReference>
<dbReference type="InterPro" id="IPR015854">
    <property type="entry name" value="ABC_transpr_LolD-like"/>
</dbReference>
<dbReference type="InterPro" id="IPR017871">
    <property type="entry name" value="ABC_transporter-like_CS"/>
</dbReference>
<dbReference type="InterPro" id="IPR003593">
    <property type="entry name" value="AAA+_ATPase"/>
</dbReference>
<dbReference type="InterPro" id="IPR017911">
    <property type="entry name" value="MacB-like_ATP-bd"/>
</dbReference>
<dbReference type="Proteomes" id="UP000601768">
    <property type="component" value="Unassembled WGS sequence"/>
</dbReference>
<dbReference type="PANTHER" id="PTHR24220:SF611">
    <property type="entry name" value="ATP-BINDING COMPONENT OF ABC TRANSPORTER-RELATED"/>
    <property type="match status" value="1"/>
</dbReference>
<comment type="caution">
    <text evidence="5">The sequence shown here is derived from an EMBL/GenBank/DDBJ whole genome shotgun (WGS) entry which is preliminary data.</text>
</comment>
<dbReference type="SUPFAM" id="SSF52540">
    <property type="entry name" value="P-loop containing nucleoside triphosphate hydrolases"/>
    <property type="match status" value="1"/>
</dbReference>
<dbReference type="RefSeq" id="WP_186505693.1">
    <property type="nucleotide sequence ID" value="NZ_JACNEP010000003.1"/>
</dbReference>
<dbReference type="SMART" id="SM00382">
    <property type="entry name" value="AAA"/>
    <property type="match status" value="1"/>
</dbReference>
<reference evidence="5" key="1">
    <citation type="journal article" date="2018" name="Int. J. Syst. Evol. Microbiol.">
        <title>Neptunicella marina gen. nov., sp. nov., isolated from surface seawater.</title>
        <authorList>
            <person name="Liu X."/>
            <person name="Lai Q."/>
            <person name="Du Y."/>
            <person name="Zhang X."/>
            <person name="Liu Z."/>
            <person name="Sun F."/>
            <person name="Shao Z."/>
        </authorList>
    </citation>
    <scope>NUCLEOTIDE SEQUENCE</scope>
    <source>
        <strain evidence="5">S27-2</strain>
    </source>
</reference>
<dbReference type="AlphaFoldDB" id="A0A8J6M3A4"/>
<dbReference type="PROSITE" id="PS00211">
    <property type="entry name" value="ABC_TRANSPORTER_1"/>
    <property type="match status" value="1"/>
</dbReference>
<dbReference type="InterPro" id="IPR027417">
    <property type="entry name" value="P-loop_NTPase"/>
</dbReference>
<reference evidence="5" key="2">
    <citation type="submission" date="2020-08" db="EMBL/GenBank/DDBJ databases">
        <authorList>
            <person name="Lai Q."/>
        </authorList>
    </citation>
    <scope>NUCLEOTIDE SEQUENCE</scope>
    <source>
        <strain evidence="5">S27-2</strain>
    </source>
</reference>
<gene>
    <name evidence="5" type="ORF">H8B19_04970</name>
</gene>
<dbReference type="GO" id="GO:0005524">
    <property type="term" value="F:ATP binding"/>
    <property type="evidence" value="ECO:0007669"/>
    <property type="project" value="UniProtKB-KW"/>
</dbReference>
<evidence type="ECO:0000313" key="6">
    <source>
        <dbReference type="Proteomes" id="UP000601768"/>
    </source>
</evidence>
<dbReference type="GO" id="GO:0016887">
    <property type="term" value="F:ATP hydrolysis activity"/>
    <property type="evidence" value="ECO:0007669"/>
    <property type="project" value="InterPro"/>
</dbReference>
<dbReference type="CDD" id="cd03255">
    <property type="entry name" value="ABC_MJ0796_LolCDE_FtsE"/>
    <property type="match status" value="1"/>
</dbReference>
<keyword evidence="2" id="KW-0547">Nucleotide-binding</keyword>
<dbReference type="GO" id="GO:0005886">
    <property type="term" value="C:plasma membrane"/>
    <property type="evidence" value="ECO:0007669"/>
    <property type="project" value="TreeGrafter"/>
</dbReference>
<evidence type="ECO:0000256" key="3">
    <source>
        <dbReference type="ARBA" id="ARBA00022840"/>
    </source>
</evidence>
<sequence length="230" mass="25202">MSQSNNQSFAVELDQVVHRYPNQQTQFCFSAWQVSQGARIFLHGPSGSGKTTLLNLLSGVLVPESGAVSILGQPFSSLPARKRDKFRAQHVGVVFQQFNLIPHLSVIKNIELAAYFAGNKQSVRTSAEQLLTQLKLPMALLDTAASSLSVGQQQRVAIARALINKPEILLVDEPTSALDADARDAFMQVLIALCESMNTTLIFVSHDQALRAYFSDCVSVKALQQEEQIC</sequence>
<accession>A0A8J6M3A4</accession>
<evidence type="ECO:0000259" key="4">
    <source>
        <dbReference type="PROSITE" id="PS50893"/>
    </source>
</evidence>
<name>A0A8J6M3A4_9ALTE</name>
<keyword evidence="3 5" id="KW-0067">ATP-binding</keyword>
<protein>
    <submittedName>
        <fullName evidence="5">ABC transporter ATP-binding protein</fullName>
    </submittedName>
</protein>
<evidence type="ECO:0000256" key="1">
    <source>
        <dbReference type="ARBA" id="ARBA00022448"/>
    </source>
</evidence>
<dbReference type="PROSITE" id="PS50893">
    <property type="entry name" value="ABC_TRANSPORTER_2"/>
    <property type="match status" value="1"/>
</dbReference>
<dbReference type="PANTHER" id="PTHR24220">
    <property type="entry name" value="IMPORT ATP-BINDING PROTEIN"/>
    <property type="match status" value="1"/>
</dbReference>
<feature type="domain" description="ABC transporter" evidence="4">
    <location>
        <begin position="11"/>
        <end position="229"/>
    </location>
</feature>